<keyword evidence="9" id="KW-1185">Reference proteome</keyword>
<evidence type="ECO:0000256" key="3">
    <source>
        <dbReference type="ARBA" id="ARBA00023295"/>
    </source>
</evidence>
<evidence type="ECO:0000313" key="7">
    <source>
        <dbReference type="EMBL" id="PNR33139.1"/>
    </source>
</evidence>
<dbReference type="PANTHER" id="PTHR31263">
    <property type="entry name" value="CELLULASE FAMILY PROTEIN (AFU_ORTHOLOGUE AFUA_5G14560)"/>
    <property type="match status" value="1"/>
</dbReference>
<dbReference type="GO" id="GO:0000272">
    <property type="term" value="P:polysaccharide catabolic process"/>
    <property type="evidence" value="ECO:0007669"/>
    <property type="project" value="InterPro"/>
</dbReference>
<dbReference type="STRING" id="3218.A0A2K1IV35"/>
<evidence type="ECO:0000256" key="1">
    <source>
        <dbReference type="ARBA" id="ARBA00005641"/>
    </source>
</evidence>
<dbReference type="GO" id="GO:0004553">
    <property type="term" value="F:hydrolase activity, hydrolyzing O-glycosyl compounds"/>
    <property type="evidence" value="ECO:0007669"/>
    <property type="project" value="InterPro"/>
</dbReference>
<dbReference type="Gramene" id="Pp3c20_13240V3.2">
    <property type="protein sequence ID" value="Pp3c20_13240V3.2"/>
    <property type="gene ID" value="Pp3c20_13240"/>
</dbReference>
<keyword evidence="3 4" id="KW-0326">Glycosidase</keyword>
<dbReference type="EnsemblPlants" id="Pp3c20_13240V3.2">
    <property type="protein sequence ID" value="Pp3c20_13240V3.2"/>
    <property type="gene ID" value="Pp3c20_13240"/>
</dbReference>
<evidence type="ECO:0000313" key="8">
    <source>
        <dbReference type="EnsemblPlants" id="Pp3c20_13240V3.1"/>
    </source>
</evidence>
<gene>
    <name evidence="8" type="primary">LOC112273711</name>
    <name evidence="7" type="ORF">PHYPA_025082</name>
</gene>
<sequence length="421" mass="47436">MAWPFRSSCSSVIVKSTSNAPALKLLLLLLQVVAIAGATRNPRPPLSTFSRWVVDRFGVRVKFSCVNWAGHLEAGIPEGLSRNTARGIATLIRVNGFNCVRLTYSTWLWTNDSYGELTVAQNFNNLNLTSTGLAIAALNPDLYLLTLRQVHRRMVNILTAHDLMVILDNHVSKPKWCCSDTDGNGFWGDEYFDVETWMLGLTTVATTFSSNPFVVAMSLRNALRGPRQNAIDWRVLMAQAAEAVHDVNPDVLIIAGGLSFATDLSFLNNNDNHLDTSRFPNKLVYEFHWYSWSRLARGSNFYNASDPSACSNTQRNVNLDNGFLLEQGTPVIVSEFGINLESTNFAENRFLDCVIDYLERGDIDWAFWALQGSYYLRYGREDDDEVFGLLQSTWRSFRNPTIVTRLQYTIQNSTQGPSRKL</sequence>
<organism evidence="7">
    <name type="scientific">Physcomitrium patens</name>
    <name type="common">Spreading-leaved earth moss</name>
    <name type="synonym">Physcomitrella patens</name>
    <dbReference type="NCBI Taxonomy" id="3218"/>
    <lineage>
        <taxon>Eukaryota</taxon>
        <taxon>Viridiplantae</taxon>
        <taxon>Streptophyta</taxon>
        <taxon>Embryophyta</taxon>
        <taxon>Bryophyta</taxon>
        <taxon>Bryophytina</taxon>
        <taxon>Bryopsida</taxon>
        <taxon>Funariidae</taxon>
        <taxon>Funariales</taxon>
        <taxon>Funariaceae</taxon>
        <taxon>Physcomitrium</taxon>
    </lineage>
</organism>
<accession>A0A2K1IV35</accession>
<dbReference type="EMBL" id="ABEU02000020">
    <property type="protein sequence ID" value="PNR33139.1"/>
    <property type="molecule type" value="Genomic_DNA"/>
</dbReference>
<reference evidence="8" key="3">
    <citation type="submission" date="2020-12" db="UniProtKB">
        <authorList>
            <consortium name="EnsemblPlants"/>
        </authorList>
    </citation>
    <scope>IDENTIFICATION</scope>
</reference>
<name>A0A2K1IV35_PHYPA</name>
<dbReference type="InterPro" id="IPR017853">
    <property type="entry name" value="GH"/>
</dbReference>
<keyword evidence="5" id="KW-0732">Signal</keyword>
<dbReference type="OMA" id="CCNLDDG"/>
<dbReference type="InterPro" id="IPR001547">
    <property type="entry name" value="Glyco_hydro_5"/>
</dbReference>
<dbReference type="PaxDb" id="3218-PP1S94_121V6.1"/>
<evidence type="ECO:0000259" key="6">
    <source>
        <dbReference type="Pfam" id="PF00150"/>
    </source>
</evidence>
<reference evidence="7 9" key="1">
    <citation type="journal article" date="2008" name="Science">
        <title>The Physcomitrella genome reveals evolutionary insights into the conquest of land by plants.</title>
        <authorList>
            <person name="Rensing S."/>
            <person name="Lang D."/>
            <person name="Zimmer A."/>
            <person name="Terry A."/>
            <person name="Salamov A."/>
            <person name="Shapiro H."/>
            <person name="Nishiyama T."/>
            <person name="Perroud P.-F."/>
            <person name="Lindquist E."/>
            <person name="Kamisugi Y."/>
            <person name="Tanahashi T."/>
            <person name="Sakakibara K."/>
            <person name="Fujita T."/>
            <person name="Oishi K."/>
            <person name="Shin-I T."/>
            <person name="Kuroki Y."/>
            <person name="Toyoda A."/>
            <person name="Suzuki Y."/>
            <person name="Hashimoto A."/>
            <person name="Yamaguchi K."/>
            <person name="Sugano A."/>
            <person name="Kohara Y."/>
            <person name="Fujiyama A."/>
            <person name="Anterola A."/>
            <person name="Aoki S."/>
            <person name="Ashton N."/>
            <person name="Barbazuk W.B."/>
            <person name="Barker E."/>
            <person name="Bennetzen J."/>
            <person name="Bezanilla M."/>
            <person name="Blankenship R."/>
            <person name="Cho S.H."/>
            <person name="Dutcher S."/>
            <person name="Estelle M."/>
            <person name="Fawcett J.A."/>
            <person name="Gundlach H."/>
            <person name="Hanada K."/>
            <person name="Heyl A."/>
            <person name="Hicks K.A."/>
            <person name="Hugh J."/>
            <person name="Lohr M."/>
            <person name="Mayer K."/>
            <person name="Melkozernov A."/>
            <person name="Murata T."/>
            <person name="Nelson D."/>
            <person name="Pils B."/>
            <person name="Prigge M."/>
            <person name="Reiss B."/>
            <person name="Renner T."/>
            <person name="Rombauts S."/>
            <person name="Rushton P."/>
            <person name="Sanderfoot A."/>
            <person name="Schween G."/>
            <person name="Shiu S.-H."/>
            <person name="Stueber K."/>
            <person name="Theodoulou F.L."/>
            <person name="Tu H."/>
            <person name="Van de Peer Y."/>
            <person name="Verrier P.J."/>
            <person name="Waters E."/>
            <person name="Wood A."/>
            <person name="Yang L."/>
            <person name="Cove D."/>
            <person name="Cuming A."/>
            <person name="Hasebe M."/>
            <person name="Lucas S."/>
            <person name="Mishler D.B."/>
            <person name="Reski R."/>
            <person name="Grigoriev I."/>
            <person name="Quatrano R.S."/>
            <person name="Boore J.L."/>
        </authorList>
    </citation>
    <scope>NUCLEOTIDE SEQUENCE [LARGE SCALE GENOMIC DNA]</scope>
    <source>
        <strain evidence="8 9">cv. Gransden 2004</strain>
    </source>
</reference>
<dbReference type="SUPFAM" id="SSF51445">
    <property type="entry name" value="(Trans)glycosidases"/>
    <property type="match status" value="1"/>
</dbReference>
<dbReference type="Gramene" id="Pp3c20_13240V3.1">
    <property type="protein sequence ID" value="Pp3c20_13240V3.1"/>
    <property type="gene ID" value="Pp3c20_13240"/>
</dbReference>
<feature type="domain" description="Glycoside hydrolase family 5" evidence="6">
    <location>
        <begin position="84"/>
        <end position="371"/>
    </location>
</feature>
<proteinExistence type="inferred from homology"/>
<dbReference type="Gene3D" id="3.20.20.80">
    <property type="entry name" value="Glycosidases"/>
    <property type="match status" value="1"/>
</dbReference>
<keyword evidence="2 4" id="KW-0378">Hydrolase</keyword>
<reference evidence="7 9" key="2">
    <citation type="journal article" date="2018" name="Plant J.">
        <title>The Physcomitrella patens chromosome-scale assembly reveals moss genome structure and evolution.</title>
        <authorList>
            <person name="Lang D."/>
            <person name="Ullrich K.K."/>
            <person name="Murat F."/>
            <person name="Fuchs J."/>
            <person name="Jenkins J."/>
            <person name="Haas F.B."/>
            <person name="Piednoel M."/>
            <person name="Gundlach H."/>
            <person name="Van Bel M."/>
            <person name="Meyberg R."/>
            <person name="Vives C."/>
            <person name="Morata J."/>
            <person name="Symeonidi A."/>
            <person name="Hiss M."/>
            <person name="Muchero W."/>
            <person name="Kamisugi Y."/>
            <person name="Saleh O."/>
            <person name="Blanc G."/>
            <person name="Decker E.L."/>
            <person name="van Gessel N."/>
            <person name="Grimwood J."/>
            <person name="Hayes R.D."/>
            <person name="Graham S.W."/>
            <person name="Gunter L.E."/>
            <person name="McDaniel S.F."/>
            <person name="Hoernstein S.N.W."/>
            <person name="Larsson A."/>
            <person name="Li F.W."/>
            <person name="Perroud P.F."/>
            <person name="Phillips J."/>
            <person name="Ranjan P."/>
            <person name="Rokshar D.S."/>
            <person name="Rothfels C.J."/>
            <person name="Schneider L."/>
            <person name="Shu S."/>
            <person name="Stevenson D.W."/>
            <person name="Thummler F."/>
            <person name="Tillich M."/>
            <person name="Villarreal Aguilar J.C."/>
            <person name="Widiez T."/>
            <person name="Wong G.K."/>
            <person name="Wymore A."/>
            <person name="Zhang Y."/>
            <person name="Zimmer A.D."/>
            <person name="Quatrano R.S."/>
            <person name="Mayer K.F.X."/>
            <person name="Goodstein D."/>
            <person name="Casacuberta J.M."/>
            <person name="Vandepoele K."/>
            <person name="Reski R."/>
            <person name="Cuming A.C."/>
            <person name="Tuskan G.A."/>
            <person name="Maumus F."/>
            <person name="Salse J."/>
            <person name="Schmutz J."/>
            <person name="Rensing S.A."/>
        </authorList>
    </citation>
    <scope>NUCLEOTIDE SEQUENCE [LARGE SCALE GENOMIC DNA]</scope>
    <source>
        <strain evidence="8 9">cv. Gransden 2004</strain>
    </source>
</reference>
<dbReference type="AlphaFoldDB" id="A0A2K1IV35"/>
<dbReference type="Proteomes" id="UP000006727">
    <property type="component" value="Chromosome 20"/>
</dbReference>
<dbReference type="GeneID" id="112273711"/>
<feature type="signal peptide" evidence="5">
    <location>
        <begin position="1"/>
        <end position="38"/>
    </location>
</feature>
<dbReference type="PANTHER" id="PTHR31263:SF0">
    <property type="entry name" value="CELLULASE FAMILY PROTEIN (AFU_ORTHOLOGUE AFUA_5G14560)"/>
    <property type="match status" value="1"/>
</dbReference>
<dbReference type="RefSeq" id="XP_024358577.1">
    <property type="nucleotide sequence ID" value="XM_024502809.2"/>
</dbReference>
<evidence type="ECO:0000256" key="5">
    <source>
        <dbReference type="SAM" id="SignalP"/>
    </source>
</evidence>
<dbReference type="OrthoDB" id="442731at2759"/>
<evidence type="ECO:0000256" key="4">
    <source>
        <dbReference type="RuleBase" id="RU361153"/>
    </source>
</evidence>
<evidence type="ECO:0000313" key="9">
    <source>
        <dbReference type="Proteomes" id="UP000006727"/>
    </source>
</evidence>
<protein>
    <recommendedName>
        <fullName evidence="6">Glycoside hydrolase family 5 domain-containing protein</fullName>
    </recommendedName>
</protein>
<feature type="chain" id="PRO_5044576262" description="Glycoside hydrolase family 5 domain-containing protein" evidence="5">
    <location>
        <begin position="39"/>
        <end position="421"/>
    </location>
</feature>
<dbReference type="EnsemblPlants" id="Pp3c20_13240V3.1">
    <property type="protein sequence ID" value="Pp3c20_13240V3.1"/>
    <property type="gene ID" value="Pp3c20_13240"/>
</dbReference>
<comment type="similarity">
    <text evidence="1 4">Belongs to the glycosyl hydrolase 5 (cellulase A) family.</text>
</comment>
<dbReference type="Pfam" id="PF00150">
    <property type="entry name" value="Cellulase"/>
    <property type="match status" value="1"/>
</dbReference>
<evidence type="ECO:0000256" key="2">
    <source>
        <dbReference type="ARBA" id="ARBA00022801"/>
    </source>
</evidence>